<dbReference type="SMART" id="SM00358">
    <property type="entry name" value="DSRM"/>
    <property type="match status" value="1"/>
</dbReference>
<keyword evidence="3" id="KW-0221">Differentiation</keyword>
<dbReference type="AlphaFoldDB" id="A0AAY4B904"/>
<evidence type="ECO:0000256" key="3">
    <source>
        <dbReference type="ARBA" id="ARBA00022782"/>
    </source>
</evidence>
<evidence type="ECO:0000256" key="6">
    <source>
        <dbReference type="ARBA" id="ARBA00023242"/>
    </source>
</evidence>
<comment type="similarity">
    <text evidence="7">Belongs to the ADAD family.</text>
</comment>
<evidence type="ECO:0000256" key="7">
    <source>
        <dbReference type="ARBA" id="ARBA00061642"/>
    </source>
</evidence>
<keyword evidence="13" id="KW-1185">Reference proteome</keyword>
<dbReference type="GO" id="GO:0006396">
    <property type="term" value="P:RNA processing"/>
    <property type="evidence" value="ECO:0007669"/>
    <property type="project" value="InterPro"/>
</dbReference>
<evidence type="ECO:0000259" key="10">
    <source>
        <dbReference type="PROSITE" id="PS50137"/>
    </source>
</evidence>
<dbReference type="GO" id="GO:0030154">
    <property type="term" value="P:cell differentiation"/>
    <property type="evidence" value="ECO:0007669"/>
    <property type="project" value="UniProtKB-KW"/>
</dbReference>
<feature type="domain" description="A to I editase" evidence="11">
    <location>
        <begin position="243"/>
        <end position="572"/>
    </location>
</feature>
<name>A0AAY4B904_9TELE</name>
<dbReference type="PANTHER" id="PTHR10910:SF103">
    <property type="entry name" value="ADENOSINE DEAMINASE DOMAIN-CONTAINING PROTEIN 1"/>
    <property type="match status" value="1"/>
</dbReference>
<protein>
    <recommendedName>
        <fullName evidence="8">Adenosine deaminase domain-containing protein 1</fullName>
    </recommendedName>
</protein>
<reference evidence="12" key="2">
    <citation type="submission" date="2025-08" db="UniProtKB">
        <authorList>
            <consortium name="Ensembl"/>
        </authorList>
    </citation>
    <scope>IDENTIFICATION</scope>
</reference>
<accession>A0AAY4B904</accession>
<dbReference type="Ensembl" id="ENSDCDT00010018340.1">
    <property type="protein sequence ID" value="ENSDCDP00010017300.1"/>
    <property type="gene ID" value="ENSDCDG00010007918.1"/>
</dbReference>
<dbReference type="SUPFAM" id="SSF54768">
    <property type="entry name" value="dsRNA-binding domain-like"/>
    <property type="match status" value="1"/>
</dbReference>
<feature type="domain" description="DRBM" evidence="10">
    <location>
        <begin position="93"/>
        <end position="161"/>
    </location>
</feature>
<dbReference type="GO" id="GO:0007283">
    <property type="term" value="P:spermatogenesis"/>
    <property type="evidence" value="ECO:0007669"/>
    <property type="project" value="UniProtKB-KW"/>
</dbReference>
<dbReference type="GO" id="GO:0005730">
    <property type="term" value="C:nucleolus"/>
    <property type="evidence" value="ECO:0007669"/>
    <property type="project" value="TreeGrafter"/>
</dbReference>
<reference evidence="12" key="3">
    <citation type="submission" date="2025-09" db="UniProtKB">
        <authorList>
            <consortium name="Ensembl"/>
        </authorList>
    </citation>
    <scope>IDENTIFICATION</scope>
</reference>
<dbReference type="PROSITE" id="PS50137">
    <property type="entry name" value="DS_RBD"/>
    <property type="match status" value="1"/>
</dbReference>
<evidence type="ECO:0000256" key="5">
    <source>
        <dbReference type="ARBA" id="ARBA00022884"/>
    </source>
</evidence>
<dbReference type="Pfam" id="PF00035">
    <property type="entry name" value="dsrm"/>
    <property type="match status" value="1"/>
</dbReference>
<comment type="subcellular location">
    <subcellularLocation>
        <location evidence="1">Nucleus</location>
    </subcellularLocation>
</comment>
<gene>
    <name evidence="12" type="primary">ADAD1</name>
</gene>
<reference evidence="12 13" key="1">
    <citation type="submission" date="2020-06" db="EMBL/GenBank/DDBJ databases">
        <authorList>
            <consortium name="Wellcome Sanger Institute Data Sharing"/>
        </authorList>
    </citation>
    <scope>NUCLEOTIDE SEQUENCE [LARGE SCALE GENOMIC DNA]</scope>
</reference>
<proteinExistence type="inferred from homology"/>
<dbReference type="Pfam" id="PF02137">
    <property type="entry name" value="A_deamin"/>
    <property type="match status" value="1"/>
</dbReference>
<evidence type="ECO:0000259" key="11">
    <source>
        <dbReference type="PROSITE" id="PS50141"/>
    </source>
</evidence>
<evidence type="ECO:0000313" key="13">
    <source>
        <dbReference type="Proteomes" id="UP000694580"/>
    </source>
</evidence>
<sequence length="574" mass="62747">MLQRGRSYYMSRGTRFSCASDRSVAGRPGSAPSFTFYSASDSPAKSSEVPTGSSCISIVPVPCRVTTCCDFTDSKPKVELKELIKRYKRGETHAVSALHQLSQVLQVQLEIKETVTTGNITGLYFAFCAVIDGVVHETGMGVSKKEAKAKAAQLALNNIIPALEKDGVLPCAMGTVPPPLPVKERVSALSEPFPGRVVYGKNIFTSLKEMVTKLMASCAELSVCASTVAAFVVQSSSGFEVVAVGTGDINTKESTAPNGRVLHDSHAVVTARRSLMRYFYRHLLLFFSKNKALEEKSIFQHNETTKHLTMKSDITLHLYMNQLPKGPSQIPSNLRLNPLSISAWELHNQLSLHGTIEGKVFSVFSTFDHSASKVVSMSATDKITQWQVLGFQGALLSHFIEPIYVSSIFIGSEGCGDTRGMEISVNQRVDGVTSRLPMYYCVYRPHILVVPAVMPPAASVDQMSAQKTLCINWCQGDVSLEVVDGLQGKSVEESPFRSGPALASRLCKLAMLSRFSLVARESQREDLLAAVSYREAKMMAKPYQEAKSVLKSYLALKGYGSWIEKPPVSDHFSI</sequence>
<evidence type="ECO:0000256" key="9">
    <source>
        <dbReference type="PROSITE-ProRule" id="PRU00266"/>
    </source>
</evidence>
<dbReference type="GO" id="GO:0006382">
    <property type="term" value="P:adenosine to inosine editing"/>
    <property type="evidence" value="ECO:0007669"/>
    <property type="project" value="TreeGrafter"/>
</dbReference>
<keyword evidence="2" id="KW-0217">Developmental protein</keyword>
<dbReference type="GeneTree" id="ENSGT00940000156842"/>
<evidence type="ECO:0000256" key="2">
    <source>
        <dbReference type="ARBA" id="ARBA00022473"/>
    </source>
</evidence>
<evidence type="ECO:0000256" key="4">
    <source>
        <dbReference type="ARBA" id="ARBA00022871"/>
    </source>
</evidence>
<dbReference type="PANTHER" id="PTHR10910">
    <property type="entry name" value="EUKARYOTE SPECIFIC DSRNA BINDING PROTEIN"/>
    <property type="match status" value="1"/>
</dbReference>
<evidence type="ECO:0000313" key="12">
    <source>
        <dbReference type="Ensembl" id="ENSDCDP00010017300.1"/>
    </source>
</evidence>
<dbReference type="Gene3D" id="3.30.160.20">
    <property type="match status" value="1"/>
</dbReference>
<dbReference type="Proteomes" id="UP000694580">
    <property type="component" value="Chromosome 14"/>
</dbReference>
<dbReference type="FunFam" id="3.30.160.20:FF:000033">
    <property type="entry name" value="Adenosine deaminase domain-containing 1 (testis-specific)"/>
    <property type="match status" value="1"/>
</dbReference>
<dbReference type="InterPro" id="IPR014720">
    <property type="entry name" value="dsRBD_dom"/>
</dbReference>
<keyword evidence="6" id="KW-0539">Nucleus</keyword>
<dbReference type="GO" id="GO:0003726">
    <property type="term" value="F:double-stranded RNA adenosine deaminase activity"/>
    <property type="evidence" value="ECO:0007669"/>
    <property type="project" value="TreeGrafter"/>
</dbReference>
<dbReference type="GO" id="GO:0005737">
    <property type="term" value="C:cytoplasm"/>
    <property type="evidence" value="ECO:0007669"/>
    <property type="project" value="TreeGrafter"/>
</dbReference>
<dbReference type="InterPro" id="IPR002466">
    <property type="entry name" value="A_deamin"/>
</dbReference>
<dbReference type="GO" id="GO:0008251">
    <property type="term" value="F:tRNA-specific adenosine deaminase activity"/>
    <property type="evidence" value="ECO:0007669"/>
    <property type="project" value="TreeGrafter"/>
</dbReference>
<dbReference type="SMART" id="SM00552">
    <property type="entry name" value="ADEAMc"/>
    <property type="match status" value="1"/>
</dbReference>
<organism evidence="12 13">
    <name type="scientific">Denticeps clupeoides</name>
    <name type="common">denticle herring</name>
    <dbReference type="NCBI Taxonomy" id="299321"/>
    <lineage>
        <taxon>Eukaryota</taxon>
        <taxon>Metazoa</taxon>
        <taxon>Chordata</taxon>
        <taxon>Craniata</taxon>
        <taxon>Vertebrata</taxon>
        <taxon>Euteleostomi</taxon>
        <taxon>Actinopterygii</taxon>
        <taxon>Neopterygii</taxon>
        <taxon>Teleostei</taxon>
        <taxon>Clupei</taxon>
        <taxon>Clupeiformes</taxon>
        <taxon>Denticipitoidei</taxon>
        <taxon>Denticipitidae</taxon>
        <taxon>Denticeps</taxon>
    </lineage>
</organism>
<keyword evidence="5 9" id="KW-0694">RNA-binding</keyword>
<keyword evidence="4" id="KW-0744">Spermatogenesis</keyword>
<evidence type="ECO:0000256" key="8">
    <source>
        <dbReference type="ARBA" id="ARBA00067842"/>
    </source>
</evidence>
<dbReference type="GO" id="GO:0003725">
    <property type="term" value="F:double-stranded RNA binding"/>
    <property type="evidence" value="ECO:0007669"/>
    <property type="project" value="TreeGrafter"/>
</dbReference>
<evidence type="ECO:0000256" key="1">
    <source>
        <dbReference type="ARBA" id="ARBA00004123"/>
    </source>
</evidence>
<dbReference type="PROSITE" id="PS50141">
    <property type="entry name" value="A_DEAMIN_EDITASE"/>
    <property type="match status" value="1"/>
</dbReference>